<comment type="caution">
    <text evidence="7">The sequence shown here is derived from an EMBL/GenBank/DDBJ whole genome shotgun (WGS) entry which is preliminary data.</text>
</comment>
<dbReference type="Pfam" id="PF13664">
    <property type="entry name" value="DUF4149"/>
    <property type="match status" value="1"/>
</dbReference>
<proteinExistence type="predicted"/>
<comment type="subcellular location">
    <subcellularLocation>
        <location evidence="1">Membrane</location>
    </subcellularLocation>
</comment>
<accession>A0ABQ9NP84</accession>
<feature type="transmembrane region" description="Helical" evidence="5">
    <location>
        <begin position="16"/>
        <end position="41"/>
    </location>
</feature>
<evidence type="ECO:0000313" key="8">
    <source>
        <dbReference type="Proteomes" id="UP001172684"/>
    </source>
</evidence>
<feature type="transmembrane region" description="Helical" evidence="5">
    <location>
        <begin position="87"/>
        <end position="105"/>
    </location>
</feature>
<evidence type="ECO:0000256" key="1">
    <source>
        <dbReference type="ARBA" id="ARBA00004370"/>
    </source>
</evidence>
<reference evidence="7" key="1">
    <citation type="submission" date="2022-10" db="EMBL/GenBank/DDBJ databases">
        <title>Culturing micro-colonial fungi from biological soil crusts in the Mojave desert and describing Neophaeococcomyces mojavensis, and introducing the new genera and species Taxawa tesnikishii.</title>
        <authorList>
            <person name="Kurbessoian T."/>
            <person name="Stajich J.E."/>
        </authorList>
    </citation>
    <scope>NUCLEOTIDE SEQUENCE</scope>
    <source>
        <strain evidence="7">TK_1</strain>
    </source>
</reference>
<gene>
    <name evidence="7" type="ORF">H2201_007079</name>
</gene>
<dbReference type="InterPro" id="IPR053009">
    <property type="entry name" value="Xanthocillin_Biosynth-Assoc"/>
</dbReference>
<evidence type="ECO:0000256" key="2">
    <source>
        <dbReference type="ARBA" id="ARBA00022692"/>
    </source>
</evidence>
<feature type="transmembrane region" description="Helical" evidence="5">
    <location>
        <begin position="53"/>
        <end position="72"/>
    </location>
</feature>
<feature type="domain" description="TMEM205-like" evidence="6">
    <location>
        <begin position="17"/>
        <end position="116"/>
    </location>
</feature>
<keyword evidence="8" id="KW-1185">Reference proteome</keyword>
<dbReference type="PANTHER" id="PTHR23241:SF102">
    <property type="entry name" value="LD23009P"/>
    <property type="match status" value="1"/>
</dbReference>
<keyword evidence="3 5" id="KW-1133">Transmembrane helix</keyword>
<evidence type="ECO:0000259" key="6">
    <source>
        <dbReference type="Pfam" id="PF13664"/>
    </source>
</evidence>
<name>A0ABQ9NP84_9PEZI</name>
<dbReference type="PANTHER" id="PTHR23241">
    <property type="entry name" value="LATE EMBRYOGENESIS ABUNDANT PLANTS LEA-RELATED"/>
    <property type="match status" value="1"/>
</dbReference>
<feature type="transmembrane region" description="Helical" evidence="5">
    <location>
        <begin position="146"/>
        <end position="166"/>
    </location>
</feature>
<evidence type="ECO:0000256" key="4">
    <source>
        <dbReference type="ARBA" id="ARBA00023136"/>
    </source>
</evidence>
<dbReference type="EMBL" id="JAPDRL010000069">
    <property type="protein sequence ID" value="KAJ9660038.1"/>
    <property type="molecule type" value="Genomic_DNA"/>
</dbReference>
<evidence type="ECO:0000256" key="5">
    <source>
        <dbReference type="SAM" id="Phobius"/>
    </source>
</evidence>
<protein>
    <recommendedName>
        <fullName evidence="6">TMEM205-like domain-containing protein</fullName>
    </recommendedName>
</protein>
<dbReference type="Proteomes" id="UP001172684">
    <property type="component" value="Unassembled WGS sequence"/>
</dbReference>
<evidence type="ECO:0000256" key="3">
    <source>
        <dbReference type="ARBA" id="ARBA00022989"/>
    </source>
</evidence>
<keyword evidence="2 5" id="KW-0812">Transmembrane</keyword>
<keyword evidence="4 5" id="KW-0472">Membrane</keyword>
<sequence length="176" mass="19636">MASLLDALRSLLPYHLLAYGTLLGTQLYQSFINTGICYRALPLPQFTTLQKRIFPAYFRASVALVILTAATHPPKSVASLVRHVSDVVPLAIALAMNVLNWLVFGPKTTQAMIERIHQETRDGRSYRDVEGMSEEMRLANRKFSRNHAMCIHLNAIAMVATVWYGFSLGSRITVSA</sequence>
<organism evidence="7 8">
    <name type="scientific">Coniosporium apollinis</name>
    <dbReference type="NCBI Taxonomy" id="61459"/>
    <lineage>
        <taxon>Eukaryota</taxon>
        <taxon>Fungi</taxon>
        <taxon>Dikarya</taxon>
        <taxon>Ascomycota</taxon>
        <taxon>Pezizomycotina</taxon>
        <taxon>Dothideomycetes</taxon>
        <taxon>Dothideomycetes incertae sedis</taxon>
        <taxon>Coniosporium</taxon>
    </lineage>
</organism>
<evidence type="ECO:0000313" key="7">
    <source>
        <dbReference type="EMBL" id="KAJ9660038.1"/>
    </source>
</evidence>
<dbReference type="InterPro" id="IPR025423">
    <property type="entry name" value="TMEM205-like"/>
</dbReference>